<evidence type="ECO:0000256" key="1">
    <source>
        <dbReference type="ARBA" id="ARBA00004123"/>
    </source>
</evidence>
<dbReference type="Pfam" id="PF16573">
    <property type="entry name" value="CLP1_N"/>
    <property type="match status" value="1"/>
</dbReference>
<organism evidence="13 14">
    <name type="scientific">Schizopora paradoxa</name>
    <dbReference type="NCBI Taxonomy" id="27342"/>
    <lineage>
        <taxon>Eukaryota</taxon>
        <taxon>Fungi</taxon>
        <taxon>Dikarya</taxon>
        <taxon>Basidiomycota</taxon>
        <taxon>Agaricomycotina</taxon>
        <taxon>Agaricomycetes</taxon>
        <taxon>Hymenochaetales</taxon>
        <taxon>Schizoporaceae</taxon>
        <taxon>Schizopora</taxon>
    </lineage>
</organism>
<reference evidence="13 14" key="1">
    <citation type="submission" date="2015-04" db="EMBL/GenBank/DDBJ databases">
        <title>Complete genome sequence of Schizopora paradoxa KUC8140, a cosmopolitan wood degrader in East Asia.</title>
        <authorList>
            <consortium name="DOE Joint Genome Institute"/>
            <person name="Min B."/>
            <person name="Park H."/>
            <person name="Jang Y."/>
            <person name="Kim J.-J."/>
            <person name="Kim K.H."/>
            <person name="Pangilinan J."/>
            <person name="Lipzen A."/>
            <person name="Riley R."/>
            <person name="Grigoriev I.V."/>
            <person name="Spatafora J.W."/>
            <person name="Choi I.-G."/>
        </authorList>
    </citation>
    <scope>NUCLEOTIDE SEQUENCE [LARGE SCALE GENOMIC DNA]</scope>
    <source>
        <strain evidence="13 14">KUC8140</strain>
    </source>
</reference>
<evidence type="ECO:0000313" key="13">
    <source>
        <dbReference type="EMBL" id="KLO10429.1"/>
    </source>
</evidence>
<proteinExistence type="inferred from homology"/>
<feature type="binding site" evidence="8">
    <location>
        <position position="56"/>
    </location>
    <ligand>
        <name>ATP</name>
        <dbReference type="ChEBI" id="CHEBI:30616"/>
    </ligand>
</feature>
<dbReference type="GO" id="GO:0005524">
    <property type="term" value="F:ATP binding"/>
    <property type="evidence" value="ECO:0007669"/>
    <property type="project" value="UniProtKB-UniRule"/>
</dbReference>
<dbReference type="InterPro" id="IPR038239">
    <property type="entry name" value="Clp1_N_sf"/>
</dbReference>
<dbReference type="Pfam" id="PF06807">
    <property type="entry name" value="Clp1"/>
    <property type="match status" value="1"/>
</dbReference>
<feature type="domain" description="Clp1 P-loop" evidence="12">
    <location>
        <begin position="127"/>
        <end position="335"/>
    </location>
</feature>
<keyword evidence="7 8" id="KW-0539">Nucleus</keyword>
<dbReference type="PANTHER" id="PTHR12755:SF6">
    <property type="entry name" value="POLYRIBONUCLEOTIDE 5'-HYDROXYL-KINASE CLP1"/>
    <property type="match status" value="1"/>
</dbReference>
<dbReference type="InterPro" id="IPR027417">
    <property type="entry name" value="P-loop_NTPase"/>
</dbReference>
<dbReference type="FunCoup" id="A0A0H2RF66">
    <property type="interactions" value="585"/>
</dbReference>
<evidence type="ECO:0000313" key="14">
    <source>
        <dbReference type="Proteomes" id="UP000053477"/>
    </source>
</evidence>
<dbReference type="PANTHER" id="PTHR12755">
    <property type="entry name" value="CLEAVAGE/POLYADENYLATION FACTOR IA SUBUNIT CLP1P"/>
    <property type="match status" value="1"/>
</dbReference>
<dbReference type="InterPro" id="IPR038238">
    <property type="entry name" value="Clp1_C_sf"/>
</dbReference>
<gene>
    <name evidence="8" type="primary">CLP1</name>
    <name evidence="13" type="ORF">SCHPADRAFT_977594</name>
</gene>
<dbReference type="STRING" id="27342.A0A0H2RF66"/>
<feature type="region of interest" description="Disordered" evidence="9">
    <location>
        <begin position="101"/>
        <end position="127"/>
    </location>
</feature>
<dbReference type="GO" id="GO:0006388">
    <property type="term" value="P:tRNA splicing, via endonucleolytic cleavage and ligation"/>
    <property type="evidence" value="ECO:0007669"/>
    <property type="project" value="TreeGrafter"/>
</dbReference>
<dbReference type="AlphaFoldDB" id="A0A0H2RF66"/>
<dbReference type="Gene3D" id="2.40.30.330">
    <property type="entry name" value="Pre-mRNA cleavage complex subunit Clp1, C-terminal domain"/>
    <property type="match status" value="1"/>
</dbReference>
<comment type="subunit">
    <text evidence="8">Component of a pre-mRNA cleavage factor complex. Interacts directly with PCF11.</text>
</comment>
<evidence type="ECO:0000259" key="11">
    <source>
        <dbReference type="Pfam" id="PF16573"/>
    </source>
</evidence>
<dbReference type="GO" id="GO:0031124">
    <property type="term" value="P:mRNA 3'-end processing"/>
    <property type="evidence" value="ECO:0007669"/>
    <property type="project" value="UniProtKB-UniRule"/>
</dbReference>
<dbReference type="InterPro" id="IPR032319">
    <property type="entry name" value="CLP1_P"/>
</dbReference>
<feature type="binding site" evidence="8">
    <location>
        <begin position="130"/>
        <end position="135"/>
    </location>
    <ligand>
        <name>ATP</name>
        <dbReference type="ChEBI" id="CHEBI:30616"/>
    </ligand>
</feature>
<dbReference type="InterPro" id="IPR045116">
    <property type="entry name" value="Clp1/Grc3"/>
</dbReference>
<dbReference type="InterPro" id="IPR032324">
    <property type="entry name" value="Clp1_N"/>
</dbReference>
<keyword evidence="4 8" id="KW-0507">mRNA processing</keyword>
<dbReference type="GO" id="GO:0005849">
    <property type="term" value="C:mRNA cleavage factor complex"/>
    <property type="evidence" value="ECO:0007669"/>
    <property type="project" value="UniProtKB-UniRule"/>
</dbReference>
<evidence type="ECO:0000256" key="9">
    <source>
        <dbReference type="SAM" id="MobiDB-lite"/>
    </source>
</evidence>
<name>A0A0H2RF66_9AGAM</name>
<dbReference type="InParanoid" id="A0A0H2RF66"/>
<evidence type="ECO:0000256" key="4">
    <source>
        <dbReference type="ARBA" id="ARBA00022664"/>
    </source>
</evidence>
<keyword evidence="6 8" id="KW-0067">ATP-binding</keyword>
<evidence type="ECO:0000256" key="6">
    <source>
        <dbReference type="ARBA" id="ARBA00022840"/>
    </source>
</evidence>
<protein>
    <recommendedName>
        <fullName evidence="3">Polynucleotide 5'-hydroxyl-kinase GRC3</fullName>
    </recommendedName>
    <alternativeName>
        <fullName evidence="2">Polynucleotide 5'-hydroxyl-kinase grc3</fullName>
    </alternativeName>
</protein>
<sequence length="481" mass="51785">MDAGLVKEWQLDPESEYRFELDPGESLAIKLISGKAEIFGAEIGEGVTYLFDSECRAAVFTWHGCELEMRKPSTEYVSDETTMAVYMNLHHAFEQMRVKALSASRNSPTRDDGDGVPSEPPRVLIMGPDNAGKTTACKILTNYVVRAGQGWRPMCVNVDPGEGAWTVPGTISACSVDAPLPTSSPASPLGSTSTSAPTISSSSALVPAVYWFGHSEPRQNILLMERLIRNLGDNVNSRHYNDPIGRCSGIIVDTPSSFATSTGEKKYALVKACIEAFQINVVLVVGHEKLAVEMQRTFGQTVNVVKVPKSGGVVDLDLAYRDRVHKLQVHNYMYGHHIAPPPGVPSTSGEDGEVTDMHLAPLSASINFDDLTIYRIGGGVMAPSSALPVGAARTISELQPVPVDPSQKGSGLLNAVLALLSPPASDENERYDEEVLDLTVSGFLVVNALDFHNKKMTVLAPGQGSLVGRTCLVGSFEWQDQ</sequence>
<feature type="domain" description="Clp1 C-terminal" evidence="10">
    <location>
        <begin position="359"/>
        <end position="480"/>
    </location>
</feature>
<dbReference type="Pfam" id="PF16575">
    <property type="entry name" value="CLP1_P"/>
    <property type="match status" value="1"/>
</dbReference>
<dbReference type="Proteomes" id="UP000053477">
    <property type="component" value="Unassembled WGS sequence"/>
</dbReference>
<dbReference type="InterPro" id="IPR010655">
    <property type="entry name" value="Clp1_C"/>
</dbReference>
<dbReference type="InterPro" id="IPR028606">
    <property type="entry name" value="Clp1"/>
</dbReference>
<evidence type="ECO:0000259" key="12">
    <source>
        <dbReference type="Pfam" id="PF16575"/>
    </source>
</evidence>
<dbReference type="OrthoDB" id="258143at2759"/>
<comment type="function">
    <text evidence="8">Required for endonucleolytic cleavage during polyadenylation-dependent pre-mRNA 3'-end formation.</text>
</comment>
<dbReference type="SUPFAM" id="SSF52540">
    <property type="entry name" value="P-loop containing nucleoside triphosphate hydrolases"/>
    <property type="match status" value="2"/>
</dbReference>
<feature type="domain" description="Clp1 N-terminal" evidence="11">
    <location>
        <begin position="11"/>
        <end position="100"/>
    </location>
</feature>
<dbReference type="GO" id="GO:0051731">
    <property type="term" value="F:polynucleotide 5'-hydroxyl-kinase activity"/>
    <property type="evidence" value="ECO:0007669"/>
    <property type="project" value="InterPro"/>
</dbReference>
<dbReference type="HAMAP" id="MF_03035">
    <property type="entry name" value="Clp1"/>
    <property type="match status" value="1"/>
</dbReference>
<accession>A0A0H2RF66</accession>
<evidence type="ECO:0000256" key="3">
    <source>
        <dbReference type="ARBA" id="ARBA00019824"/>
    </source>
</evidence>
<evidence type="ECO:0000256" key="5">
    <source>
        <dbReference type="ARBA" id="ARBA00022741"/>
    </source>
</evidence>
<feature type="binding site" evidence="8">
    <location>
        <position position="16"/>
    </location>
    <ligand>
        <name>ATP</name>
        <dbReference type="ChEBI" id="CHEBI:30616"/>
    </ligand>
</feature>
<evidence type="ECO:0000256" key="7">
    <source>
        <dbReference type="ARBA" id="ARBA00023242"/>
    </source>
</evidence>
<dbReference type="Gene3D" id="3.40.50.300">
    <property type="entry name" value="P-loop containing nucleotide triphosphate hydrolases"/>
    <property type="match status" value="1"/>
</dbReference>
<keyword evidence="5 8" id="KW-0547">Nucleotide-binding</keyword>
<evidence type="ECO:0000256" key="8">
    <source>
        <dbReference type="HAMAP-Rule" id="MF_03035"/>
    </source>
</evidence>
<dbReference type="EMBL" id="KQ086027">
    <property type="protein sequence ID" value="KLO10429.1"/>
    <property type="molecule type" value="Genomic_DNA"/>
</dbReference>
<keyword evidence="14" id="KW-1185">Reference proteome</keyword>
<comment type="subcellular location">
    <subcellularLocation>
        <location evidence="1 8">Nucleus</location>
    </subcellularLocation>
</comment>
<evidence type="ECO:0000259" key="10">
    <source>
        <dbReference type="Pfam" id="PF06807"/>
    </source>
</evidence>
<comment type="similarity">
    <text evidence="8">Belongs to the Clp1 family. Clp1 subfamily.</text>
</comment>
<dbReference type="Gene3D" id="2.60.120.1030">
    <property type="entry name" value="Clp1, DNA binding domain"/>
    <property type="match status" value="1"/>
</dbReference>
<dbReference type="FunFam" id="2.60.120.1030:FF:000001">
    <property type="entry name" value="Protein CLP1 homolog 5"/>
    <property type="match status" value="1"/>
</dbReference>
<evidence type="ECO:0000256" key="2">
    <source>
        <dbReference type="ARBA" id="ARBA00018706"/>
    </source>
</evidence>